<sequence>MDLRIAHVSDLHLDESRDKSVLEAAIERVKELHPDVVVVSGDIVKGWRPRHYGETERIFRALDVGKLLAVVPDNHDEMRGGEVVFRKHPYFRRKYREFTVKSPSFGELLMYPIILEGDGLCVIALDSTEADRSDGEVGLDQLLRAEELIREIEPEFIVLTMHHHVTPFPGLIDVSTVLDAGNLREFCVANGVDLVLVGHKHIPRVDYFASKEGGCAVSHAGTLCPEVARYVPPAFNVVDVERGEVVVQVLEYREGEFSEPKLMGRFRIEGEHLRPVELGYDPSKAWMRGY</sequence>
<accession>A0A832WPG0</accession>
<dbReference type="CDD" id="cd07400">
    <property type="entry name" value="MPP_1"/>
    <property type="match status" value="1"/>
</dbReference>
<keyword evidence="2" id="KW-0378">Hydrolase</keyword>
<dbReference type="SUPFAM" id="SSF56300">
    <property type="entry name" value="Metallo-dependent phosphatases"/>
    <property type="match status" value="1"/>
</dbReference>
<dbReference type="Gene3D" id="3.60.21.10">
    <property type="match status" value="1"/>
</dbReference>
<evidence type="ECO:0000313" key="6">
    <source>
        <dbReference type="EMBL" id="HII70564.1"/>
    </source>
</evidence>
<dbReference type="EMBL" id="DUJS01000004">
    <property type="protein sequence ID" value="HII70564.1"/>
    <property type="molecule type" value="Genomic_DNA"/>
</dbReference>
<dbReference type="PANTHER" id="PTHR42988:SF2">
    <property type="entry name" value="CYCLIC NUCLEOTIDE PHOSPHODIESTERASE CBUA0032-RELATED"/>
    <property type="match status" value="1"/>
</dbReference>
<dbReference type="PANTHER" id="PTHR42988">
    <property type="entry name" value="PHOSPHOHYDROLASE"/>
    <property type="match status" value="1"/>
</dbReference>
<proteinExistence type="inferred from homology"/>
<evidence type="ECO:0000256" key="2">
    <source>
        <dbReference type="ARBA" id="ARBA00022801"/>
    </source>
</evidence>
<comment type="caution">
    <text evidence="6">The sequence shown here is derived from an EMBL/GenBank/DDBJ whole genome shotgun (WGS) entry which is preliminary data.</text>
</comment>
<dbReference type="InterPro" id="IPR029052">
    <property type="entry name" value="Metallo-depent_PP-like"/>
</dbReference>
<dbReference type="AlphaFoldDB" id="A0A832WPG0"/>
<dbReference type="InterPro" id="IPR050884">
    <property type="entry name" value="CNP_phosphodiesterase-III"/>
</dbReference>
<dbReference type="GO" id="GO:0046872">
    <property type="term" value="F:metal ion binding"/>
    <property type="evidence" value="ECO:0007669"/>
    <property type="project" value="UniProtKB-KW"/>
</dbReference>
<evidence type="ECO:0000256" key="4">
    <source>
        <dbReference type="ARBA" id="ARBA00025742"/>
    </source>
</evidence>
<evidence type="ECO:0000313" key="7">
    <source>
        <dbReference type="Proteomes" id="UP000619545"/>
    </source>
</evidence>
<keyword evidence="3" id="KW-0408">Iron</keyword>
<name>A0A832WPG0_9EURY</name>
<dbReference type="RefSeq" id="WP_011018664.1">
    <property type="nucleotide sequence ID" value="NZ_DUJS01000004.1"/>
</dbReference>
<reference evidence="6" key="1">
    <citation type="journal article" date="2020" name="bioRxiv">
        <title>A rank-normalized archaeal taxonomy based on genome phylogeny resolves widespread incomplete and uneven classifications.</title>
        <authorList>
            <person name="Rinke C."/>
            <person name="Chuvochina M."/>
            <person name="Mussig A.J."/>
            <person name="Chaumeil P.-A."/>
            <person name="Waite D.W."/>
            <person name="Whitman W.B."/>
            <person name="Parks D.H."/>
            <person name="Hugenholtz P."/>
        </authorList>
    </citation>
    <scope>NUCLEOTIDE SEQUENCE</scope>
    <source>
        <strain evidence="6">UBA8853</strain>
    </source>
</reference>
<evidence type="ECO:0000256" key="1">
    <source>
        <dbReference type="ARBA" id="ARBA00022723"/>
    </source>
</evidence>
<dbReference type="GO" id="GO:0016787">
    <property type="term" value="F:hydrolase activity"/>
    <property type="evidence" value="ECO:0007669"/>
    <property type="project" value="UniProtKB-KW"/>
</dbReference>
<feature type="domain" description="Calcineurin-like phosphoesterase" evidence="5">
    <location>
        <begin position="3"/>
        <end position="203"/>
    </location>
</feature>
<evidence type="ECO:0000256" key="3">
    <source>
        <dbReference type="ARBA" id="ARBA00023004"/>
    </source>
</evidence>
<evidence type="ECO:0000259" key="5">
    <source>
        <dbReference type="Pfam" id="PF00149"/>
    </source>
</evidence>
<dbReference type="GeneID" id="1477595"/>
<dbReference type="InterPro" id="IPR004843">
    <property type="entry name" value="Calcineurin-like_PHP"/>
</dbReference>
<protein>
    <submittedName>
        <fullName evidence="6">Metallophosphoesterase</fullName>
    </submittedName>
</protein>
<dbReference type="Proteomes" id="UP000619545">
    <property type="component" value="Unassembled WGS sequence"/>
</dbReference>
<keyword evidence="1" id="KW-0479">Metal-binding</keyword>
<gene>
    <name evidence="6" type="ORF">HA336_04960</name>
</gene>
<organism evidence="6 7">
    <name type="scientific">Methanopyrus kandleri</name>
    <dbReference type="NCBI Taxonomy" id="2320"/>
    <lineage>
        <taxon>Archaea</taxon>
        <taxon>Methanobacteriati</taxon>
        <taxon>Methanobacteriota</taxon>
        <taxon>Methanomada group</taxon>
        <taxon>Methanopyri</taxon>
        <taxon>Methanopyrales</taxon>
        <taxon>Methanopyraceae</taxon>
        <taxon>Methanopyrus</taxon>
    </lineage>
</organism>
<dbReference type="Pfam" id="PF00149">
    <property type="entry name" value="Metallophos"/>
    <property type="match status" value="1"/>
</dbReference>
<comment type="similarity">
    <text evidence="4">Belongs to the cyclic nucleotide phosphodiesterase class-III family.</text>
</comment>